<name>F5XKZ9_MICPN</name>
<sequence>MVEVKPVSVGISRRRAVGVLLGSRVRSQTAYRASFWLTVLTSVGIGLIEFIEIYVILTNVPVFGGLSFAQAALVFALANTSFALADLVFGQLDTVPSLLRMGRLEVMLVRPLPLLVQLVTSDFQLRRLGRAAVGLVIMVIALTQLDLALTPATLYLLIITPLVGAAIYGALFVLAGGLQFFLIDGAEFTAAFLYGGSYAGQLPGSVLLPPVRILFTFVIPATATAYLPGLLILGLPGPAFLPAWLGWFAPVFAVWAWVLALLAWRAGIRRFTGAGG</sequence>
<keyword evidence="1" id="KW-0472">Membrane</keyword>
<dbReference type="InterPro" id="IPR010390">
    <property type="entry name" value="ABC-2_transporter-like"/>
</dbReference>
<feature type="transmembrane region" description="Helical" evidence="1">
    <location>
        <begin position="211"/>
        <end position="232"/>
    </location>
</feature>
<reference evidence="2 3" key="1">
    <citation type="submission" date="2011-05" db="EMBL/GenBank/DDBJ databases">
        <title>Whole genome sequence of Microlunatus phosphovorus NM-1.</title>
        <authorList>
            <person name="Hosoyama A."/>
            <person name="Sasaki K."/>
            <person name="Harada T."/>
            <person name="Igarashi R."/>
            <person name="Kawakoshi A."/>
            <person name="Sasagawa M."/>
            <person name="Fukada J."/>
            <person name="Nakamura S."/>
            <person name="Katano Y."/>
            <person name="Hanada S."/>
            <person name="Kamagata Y."/>
            <person name="Nakamura N."/>
            <person name="Yamazaki S."/>
            <person name="Fujita N."/>
        </authorList>
    </citation>
    <scope>NUCLEOTIDE SEQUENCE [LARGE SCALE GENOMIC DNA]</scope>
    <source>
        <strain evidence="3">ATCC 700054 / DSM 10555 / JCM 9379 / NBRC 101784 / NCIMB 13414 / VKM Ac-1990 / NM-1</strain>
    </source>
</reference>
<dbReference type="AlphaFoldDB" id="F5XKZ9"/>
<dbReference type="Proteomes" id="UP000007947">
    <property type="component" value="Chromosome"/>
</dbReference>
<accession>F5XKZ9</accession>
<keyword evidence="3" id="KW-1185">Reference proteome</keyword>
<proteinExistence type="predicted"/>
<feature type="transmembrane region" description="Helical" evidence="1">
    <location>
        <begin position="154"/>
        <end position="174"/>
    </location>
</feature>
<dbReference type="PANTHER" id="PTHR36833:SF1">
    <property type="entry name" value="INTEGRAL MEMBRANE TRANSPORT PROTEIN"/>
    <property type="match status" value="1"/>
</dbReference>
<evidence type="ECO:0008006" key="4">
    <source>
        <dbReference type="Google" id="ProtNLM"/>
    </source>
</evidence>
<gene>
    <name evidence="2" type="ordered locus">MLP_06730</name>
</gene>
<dbReference type="RefSeq" id="WP_013861576.1">
    <property type="nucleotide sequence ID" value="NC_015635.1"/>
</dbReference>
<evidence type="ECO:0000256" key="1">
    <source>
        <dbReference type="SAM" id="Phobius"/>
    </source>
</evidence>
<dbReference type="KEGG" id="mph:MLP_06730"/>
<dbReference type="eggNOG" id="COG3694">
    <property type="taxonomic scope" value="Bacteria"/>
</dbReference>
<dbReference type="STRING" id="1032480.MLP_06730"/>
<evidence type="ECO:0000313" key="3">
    <source>
        <dbReference type="Proteomes" id="UP000007947"/>
    </source>
</evidence>
<organism evidence="2 3">
    <name type="scientific">Microlunatus phosphovorus (strain ATCC 700054 / DSM 10555 / JCM 9379 / NBRC 101784 / NCIMB 13414 / VKM Ac-1990 / NM-1)</name>
    <dbReference type="NCBI Taxonomy" id="1032480"/>
    <lineage>
        <taxon>Bacteria</taxon>
        <taxon>Bacillati</taxon>
        <taxon>Actinomycetota</taxon>
        <taxon>Actinomycetes</taxon>
        <taxon>Propionibacteriales</taxon>
        <taxon>Propionibacteriaceae</taxon>
        <taxon>Microlunatus</taxon>
    </lineage>
</organism>
<keyword evidence="1" id="KW-1133">Transmembrane helix</keyword>
<dbReference type="HOGENOM" id="CLU_071040_1_0_11"/>
<dbReference type="Pfam" id="PF06182">
    <property type="entry name" value="ABC2_membrane_6"/>
    <property type="match status" value="1"/>
</dbReference>
<dbReference type="PANTHER" id="PTHR36833">
    <property type="entry name" value="SLR0610 PROTEIN-RELATED"/>
    <property type="match status" value="1"/>
</dbReference>
<protein>
    <recommendedName>
        <fullName evidence="4">ABC transporter permease protein</fullName>
    </recommendedName>
</protein>
<feature type="transmembrane region" description="Helical" evidence="1">
    <location>
        <begin position="33"/>
        <end position="56"/>
    </location>
</feature>
<feature type="transmembrane region" description="Helical" evidence="1">
    <location>
        <begin position="244"/>
        <end position="264"/>
    </location>
</feature>
<keyword evidence="1" id="KW-0812">Transmembrane</keyword>
<feature type="transmembrane region" description="Helical" evidence="1">
    <location>
        <begin position="68"/>
        <end position="89"/>
    </location>
</feature>
<evidence type="ECO:0000313" key="2">
    <source>
        <dbReference type="EMBL" id="BAK33687.1"/>
    </source>
</evidence>
<dbReference type="EMBL" id="AP012204">
    <property type="protein sequence ID" value="BAK33687.1"/>
    <property type="molecule type" value="Genomic_DNA"/>
</dbReference>
<feature type="transmembrane region" description="Helical" evidence="1">
    <location>
        <begin position="131"/>
        <end position="149"/>
    </location>
</feature>
<feature type="transmembrane region" description="Helical" evidence="1">
    <location>
        <begin position="180"/>
        <end position="199"/>
    </location>
</feature>